<keyword evidence="2" id="KW-1185">Reference proteome</keyword>
<reference evidence="2" key="1">
    <citation type="journal article" date="2019" name="Int. J. Syst. Evol. Microbiol.">
        <title>The Global Catalogue of Microorganisms (GCM) 10K type strain sequencing project: providing services to taxonomists for standard genome sequencing and annotation.</title>
        <authorList>
            <consortium name="The Broad Institute Genomics Platform"/>
            <consortium name="The Broad Institute Genome Sequencing Center for Infectious Disease"/>
            <person name="Wu L."/>
            <person name="Ma J."/>
        </authorList>
    </citation>
    <scope>NUCLEOTIDE SEQUENCE [LARGE SCALE GENOMIC DNA]</scope>
    <source>
        <strain evidence="2">CCM 7950</strain>
    </source>
</reference>
<sequence length="59" mass="6872">MTTYQPEHSMQIADQVILFHQGKIIANGKPKQTLTIENLAIIYQLDKQLLRKNLRTSYD</sequence>
<dbReference type="EMBL" id="JBHUFP010000025">
    <property type="protein sequence ID" value="MFD1806607.1"/>
    <property type="molecule type" value="Genomic_DNA"/>
</dbReference>
<gene>
    <name evidence="1" type="ORF">ACFSAV_09595</name>
</gene>
<proteinExistence type="predicted"/>
<dbReference type="Proteomes" id="UP001597420">
    <property type="component" value="Unassembled WGS sequence"/>
</dbReference>
<evidence type="ECO:0008006" key="3">
    <source>
        <dbReference type="Google" id="ProtNLM"/>
    </source>
</evidence>
<accession>A0ABW4NZP7</accession>
<evidence type="ECO:0000313" key="2">
    <source>
        <dbReference type="Proteomes" id="UP001597420"/>
    </source>
</evidence>
<protein>
    <recommendedName>
        <fullName evidence="3">Hemin import ATP-binding protein HmuV</fullName>
    </recommendedName>
</protein>
<organism evidence="1 2">
    <name type="scientific">Pasteurella oralis</name>
    <dbReference type="NCBI Taxonomy" id="1071947"/>
    <lineage>
        <taxon>Bacteria</taxon>
        <taxon>Pseudomonadati</taxon>
        <taxon>Pseudomonadota</taxon>
        <taxon>Gammaproteobacteria</taxon>
        <taxon>Pasteurellales</taxon>
        <taxon>Pasteurellaceae</taxon>
        <taxon>Pasteurella</taxon>
    </lineage>
</organism>
<dbReference type="RefSeq" id="WP_379098990.1">
    <property type="nucleotide sequence ID" value="NZ_JBHUFP010000025.1"/>
</dbReference>
<evidence type="ECO:0000313" key="1">
    <source>
        <dbReference type="EMBL" id="MFD1806607.1"/>
    </source>
</evidence>
<name>A0ABW4NZP7_9PAST</name>
<dbReference type="InterPro" id="IPR027417">
    <property type="entry name" value="P-loop_NTPase"/>
</dbReference>
<dbReference type="Gene3D" id="3.40.50.300">
    <property type="entry name" value="P-loop containing nucleotide triphosphate hydrolases"/>
    <property type="match status" value="1"/>
</dbReference>
<comment type="caution">
    <text evidence="1">The sequence shown here is derived from an EMBL/GenBank/DDBJ whole genome shotgun (WGS) entry which is preliminary data.</text>
</comment>